<protein>
    <submittedName>
        <fullName evidence="2">MBL fold metallo-hydrolase</fullName>
    </submittedName>
</protein>
<dbReference type="Proteomes" id="UP000637695">
    <property type="component" value="Unassembled WGS sequence"/>
</dbReference>
<dbReference type="AlphaFoldDB" id="A0A917NL03"/>
<dbReference type="InterPro" id="IPR001279">
    <property type="entry name" value="Metallo-B-lactamas"/>
</dbReference>
<reference evidence="2" key="1">
    <citation type="journal article" date="2014" name="Int. J. Syst. Evol. Microbiol.">
        <title>Complete genome sequence of Corynebacterium casei LMG S-19264T (=DSM 44701T), isolated from a smear-ripened cheese.</title>
        <authorList>
            <consortium name="US DOE Joint Genome Institute (JGI-PGF)"/>
            <person name="Walter F."/>
            <person name="Albersmeier A."/>
            <person name="Kalinowski J."/>
            <person name="Ruckert C."/>
        </authorList>
    </citation>
    <scope>NUCLEOTIDE SEQUENCE</scope>
    <source>
        <strain evidence="2">JCM 18487</strain>
    </source>
</reference>
<dbReference type="SUPFAM" id="SSF56281">
    <property type="entry name" value="Metallo-hydrolase/oxidoreductase"/>
    <property type="match status" value="1"/>
</dbReference>
<comment type="caution">
    <text evidence="2">The sequence shown here is derived from an EMBL/GenBank/DDBJ whole genome shotgun (WGS) entry which is preliminary data.</text>
</comment>
<feature type="domain" description="Metallo-beta-lactamase" evidence="1">
    <location>
        <begin position="48"/>
        <end position="245"/>
    </location>
</feature>
<evidence type="ECO:0000259" key="1">
    <source>
        <dbReference type="Pfam" id="PF12706"/>
    </source>
</evidence>
<keyword evidence="3" id="KW-1185">Reference proteome</keyword>
<dbReference type="Gene3D" id="3.60.15.10">
    <property type="entry name" value="Ribonuclease Z/Hydroxyacylglutathione hydrolase-like"/>
    <property type="match status" value="1"/>
</dbReference>
<dbReference type="RefSeq" id="WP_188882533.1">
    <property type="nucleotide sequence ID" value="NZ_BMOY01000028.1"/>
</dbReference>
<dbReference type="Pfam" id="PF12706">
    <property type="entry name" value="Lactamase_B_2"/>
    <property type="match status" value="1"/>
</dbReference>
<dbReference type="InterPro" id="IPR050114">
    <property type="entry name" value="UPF0173_UPF0282_UlaG_hydrolase"/>
</dbReference>
<dbReference type="InterPro" id="IPR036866">
    <property type="entry name" value="RibonucZ/Hydroxyglut_hydro"/>
</dbReference>
<evidence type="ECO:0000313" key="3">
    <source>
        <dbReference type="Proteomes" id="UP000637695"/>
    </source>
</evidence>
<name>A0A917NL03_9BACL</name>
<sequence>MVPVYKSGRLLRDEWQNTDLPPGCLAIWNLGQAGYLFQGRRAGGSVCVDPYLSYAIEERNPKTEFKREFPPPLTPEELAGVDAVLVTHHHDDHFDPLTLRALAAASQKTQFVVPAAQVRTLRELGIREDRIAAAVPGRDMRWGDFVVQAIPAAHTAYEWDDHGHPVYVGYLMRANDVKVYHAGDTLVTPELITEVSAFRPDVVLLPINGTDYARAARGIVGNMTARDAADFAAAVGADLVVPIHYDMFPSNRENPAYFVDYVFQAHRSLKFHMMAVGERFVYVK</sequence>
<proteinExistence type="predicted"/>
<accession>A0A917NL03</accession>
<dbReference type="EMBL" id="BMOY01000028">
    <property type="protein sequence ID" value="GGJ09167.1"/>
    <property type="molecule type" value="Genomic_DNA"/>
</dbReference>
<evidence type="ECO:0000313" key="2">
    <source>
        <dbReference type="EMBL" id="GGJ09167.1"/>
    </source>
</evidence>
<organism evidence="2 3">
    <name type="scientific">Alicyclobacillus cellulosilyticus</name>
    <dbReference type="NCBI Taxonomy" id="1003997"/>
    <lineage>
        <taxon>Bacteria</taxon>
        <taxon>Bacillati</taxon>
        <taxon>Bacillota</taxon>
        <taxon>Bacilli</taxon>
        <taxon>Bacillales</taxon>
        <taxon>Alicyclobacillaceae</taxon>
        <taxon>Alicyclobacillus</taxon>
    </lineage>
</organism>
<dbReference type="PANTHER" id="PTHR43546">
    <property type="entry name" value="UPF0173 METAL-DEPENDENT HYDROLASE MJ1163-RELATED"/>
    <property type="match status" value="1"/>
</dbReference>
<reference evidence="2" key="2">
    <citation type="submission" date="2020-09" db="EMBL/GenBank/DDBJ databases">
        <authorList>
            <person name="Sun Q."/>
            <person name="Ohkuma M."/>
        </authorList>
    </citation>
    <scope>NUCLEOTIDE SEQUENCE</scope>
    <source>
        <strain evidence="2">JCM 18487</strain>
    </source>
</reference>
<gene>
    <name evidence="2" type="ORF">GCM10010885_17780</name>
</gene>